<dbReference type="RefSeq" id="XP_043177748.1">
    <property type="nucleotide sequence ID" value="XM_043322252.1"/>
</dbReference>
<dbReference type="EMBL" id="CP059660">
    <property type="protein sequence ID" value="QRW17511.1"/>
    <property type="molecule type" value="Genomic_DNA"/>
</dbReference>
<dbReference type="AlphaFoldDB" id="A0A8H8NSB5"/>
<evidence type="ECO:0000313" key="1">
    <source>
        <dbReference type="EMBL" id="QRW17511.1"/>
    </source>
</evidence>
<dbReference type="GeneID" id="67024715"/>
<dbReference type="Proteomes" id="UP000650533">
    <property type="component" value="Chromosome 3"/>
</dbReference>
<accession>A0A8H8NSB5</accession>
<proteinExistence type="predicted"/>
<gene>
    <name evidence="1" type="ORF">RhiXN_02433</name>
</gene>
<protein>
    <submittedName>
        <fullName evidence="1">HAT family dimerization protein</fullName>
    </submittedName>
</protein>
<dbReference type="KEGG" id="rsx:RhiXN_02433"/>
<evidence type="ECO:0000313" key="2">
    <source>
        <dbReference type="Proteomes" id="UP000650533"/>
    </source>
</evidence>
<organism evidence="1 2">
    <name type="scientific">Rhizoctonia solani</name>
    <dbReference type="NCBI Taxonomy" id="456999"/>
    <lineage>
        <taxon>Eukaryota</taxon>
        <taxon>Fungi</taxon>
        <taxon>Dikarya</taxon>
        <taxon>Basidiomycota</taxon>
        <taxon>Agaricomycotina</taxon>
        <taxon>Agaricomycetes</taxon>
        <taxon>Cantharellales</taxon>
        <taxon>Ceratobasidiaceae</taxon>
        <taxon>Rhizoctonia</taxon>
    </lineage>
</organism>
<sequence>MPALSHAIDAGIAKLEDYVKKSRSLPAHALAMALNPSIRYFWIEKYWSSEEALKAKELVQEHLLQCLEEQEARRQNATQSTMVTVAHTASQAANGNLTRGHEAFLVNEGDLRPVSSYCTEYNPTSSPPTCALIHQLHWNLNSAPTALPPLARLIHPAQQFFDPISTLETLHWLSLSTKHSLSRRLFRQRS</sequence>
<reference evidence="1" key="1">
    <citation type="submission" date="2020-05" db="EMBL/GenBank/DDBJ databases">
        <title>Evolutionary and genomic comparisons of hybrid uninucleate and nonhybrid Rhizoctonia fungi.</title>
        <authorList>
            <person name="Li C."/>
            <person name="Chen X."/>
        </authorList>
    </citation>
    <scope>NUCLEOTIDE SEQUENCE</scope>
    <source>
        <strain evidence="1">AG-1 IA</strain>
    </source>
</reference>
<name>A0A8H8NSB5_9AGAM</name>